<dbReference type="GO" id="GO:0000793">
    <property type="term" value="C:condensed chromosome"/>
    <property type="evidence" value="ECO:0007669"/>
    <property type="project" value="TreeGrafter"/>
</dbReference>
<dbReference type="GO" id="GO:0000729">
    <property type="term" value="P:DNA double-strand break processing"/>
    <property type="evidence" value="ECO:0007669"/>
    <property type="project" value="TreeGrafter"/>
</dbReference>
<dbReference type="InterPro" id="IPR052709">
    <property type="entry name" value="Transposase-MT_Hybrid"/>
</dbReference>
<dbReference type="GO" id="GO:0044547">
    <property type="term" value="F:DNA topoisomerase binding"/>
    <property type="evidence" value="ECO:0007669"/>
    <property type="project" value="TreeGrafter"/>
</dbReference>
<dbReference type="GO" id="GO:0006303">
    <property type="term" value="P:double-strand break repair via nonhomologous end joining"/>
    <property type="evidence" value="ECO:0007669"/>
    <property type="project" value="TreeGrafter"/>
</dbReference>
<name>A0A0D6LB47_9BILA</name>
<dbReference type="GO" id="GO:0044774">
    <property type="term" value="P:mitotic DNA integrity checkpoint signaling"/>
    <property type="evidence" value="ECO:0007669"/>
    <property type="project" value="TreeGrafter"/>
</dbReference>
<dbReference type="GO" id="GO:0003697">
    <property type="term" value="F:single-stranded DNA binding"/>
    <property type="evidence" value="ECO:0007669"/>
    <property type="project" value="TreeGrafter"/>
</dbReference>
<dbReference type="GO" id="GO:0005634">
    <property type="term" value="C:nucleus"/>
    <property type="evidence" value="ECO:0007669"/>
    <property type="project" value="TreeGrafter"/>
</dbReference>
<dbReference type="Pfam" id="PF17906">
    <property type="entry name" value="HTH_48"/>
    <property type="match status" value="1"/>
</dbReference>
<evidence type="ECO:0000313" key="3">
    <source>
        <dbReference type="EMBL" id="EPB69270.1"/>
    </source>
</evidence>
<dbReference type="EMBL" id="KE125317">
    <property type="protein sequence ID" value="EPB69270.1"/>
    <property type="molecule type" value="Genomic_DNA"/>
</dbReference>
<dbReference type="GO" id="GO:0042800">
    <property type="term" value="F:histone H3K4 methyltransferase activity"/>
    <property type="evidence" value="ECO:0007669"/>
    <property type="project" value="TreeGrafter"/>
</dbReference>
<feature type="compositionally biased region" description="Polar residues" evidence="1">
    <location>
        <begin position="135"/>
        <end position="146"/>
    </location>
</feature>
<dbReference type="Proteomes" id="UP000054495">
    <property type="component" value="Unassembled WGS sequence"/>
</dbReference>
<dbReference type="Gene3D" id="1.10.10.1450">
    <property type="match status" value="1"/>
</dbReference>
<proteinExistence type="predicted"/>
<dbReference type="GO" id="GO:0031297">
    <property type="term" value="P:replication fork processing"/>
    <property type="evidence" value="ECO:0007669"/>
    <property type="project" value="TreeGrafter"/>
</dbReference>
<sequence>MTSVNKIQVRTNVYYEFLQSPNAADATVHICAPFKGDVISRWTVNRLYQRFKLGDISLENRPRSGRPTDCNDEALRDALREKPSATTRELSMTLRPSASDLLVKMRSRFQHRATEPVFHTLANASEVRYVRKTSLEQQSSRSNGSDNALRLPQIETLSRERRTDSAPANIQGLSRNKYLRES</sequence>
<dbReference type="GO" id="GO:0035861">
    <property type="term" value="C:site of double-strand break"/>
    <property type="evidence" value="ECO:0007669"/>
    <property type="project" value="TreeGrafter"/>
</dbReference>
<gene>
    <name evidence="3" type="ORF">ANCCEY_11647</name>
</gene>
<dbReference type="GO" id="GO:0015074">
    <property type="term" value="P:DNA integration"/>
    <property type="evidence" value="ECO:0007669"/>
    <property type="project" value="TreeGrafter"/>
</dbReference>
<protein>
    <recommendedName>
        <fullName evidence="2">Mos1 transposase HTH domain-containing protein</fullName>
    </recommendedName>
</protein>
<evidence type="ECO:0000313" key="4">
    <source>
        <dbReference type="Proteomes" id="UP000054495"/>
    </source>
</evidence>
<evidence type="ECO:0000259" key="2">
    <source>
        <dbReference type="Pfam" id="PF17906"/>
    </source>
</evidence>
<dbReference type="InterPro" id="IPR041426">
    <property type="entry name" value="Mos1_HTH"/>
</dbReference>
<keyword evidence="4" id="KW-1185">Reference proteome</keyword>
<dbReference type="GO" id="GO:0003690">
    <property type="term" value="F:double-stranded DNA binding"/>
    <property type="evidence" value="ECO:0007669"/>
    <property type="project" value="TreeGrafter"/>
</dbReference>
<accession>A0A0D6LB47</accession>
<organism evidence="3 4">
    <name type="scientific">Ancylostoma ceylanicum</name>
    <dbReference type="NCBI Taxonomy" id="53326"/>
    <lineage>
        <taxon>Eukaryota</taxon>
        <taxon>Metazoa</taxon>
        <taxon>Ecdysozoa</taxon>
        <taxon>Nematoda</taxon>
        <taxon>Chromadorea</taxon>
        <taxon>Rhabditida</taxon>
        <taxon>Rhabditina</taxon>
        <taxon>Rhabditomorpha</taxon>
        <taxon>Strongyloidea</taxon>
        <taxon>Ancylostomatidae</taxon>
        <taxon>Ancylostomatinae</taxon>
        <taxon>Ancylostoma</taxon>
    </lineage>
</organism>
<feature type="region of interest" description="Disordered" evidence="1">
    <location>
        <begin position="133"/>
        <end position="182"/>
    </location>
</feature>
<feature type="domain" description="Mos1 transposase HTH" evidence="2">
    <location>
        <begin position="6"/>
        <end position="55"/>
    </location>
</feature>
<reference evidence="3 4" key="1">
    <citation type="submission" date="2013-05" db="EMBL/GenBank/DDBJ databases">
        <title>Draft genome of the parasitic nematode Anyclostoma ceylanicum.</title>
        <authorList>
            <person name="Mitreva M."/>
        </authorList>
    </citation>
    <scope>NUCLEOTIDE SEQUENCE [LARGE SCALE GENOMIC DNA]</scope>
</reference>
<evidence type="ECO:0000256" key="1">
    <source>
        <dbReference type="SAM" id="MobiDB-lite"/>
    </source>
</evidence>
<dbReference type="GO" id="GO:0046975">
    <property type="term" value="F:histone H3K36 methyltransferase activity"/>
    <property type="evidence" value="ECO:0007669"/>
    <property type="project" value="TreeGrafter"/>
</dbReference>
<dbReference type="PANTHER" id="PTHR46060:SF2">
    <property type="entry name" value="HISTONE-LYSINE N-METHYLTRANSFERASE SETMAR"/>
    <property type="match status" value="1"/>
</dbReference>
<dbReference type="AlphaFoldDB" id="A0A0D6LB47"/>
<dbReference type="PANTHER" id="PTHR46060">
    <property type="entry name" value="MARINER MOS1 TRANSPOSASE-LIKE PROTEIN"/>
    <property type="match status" value="1"/>
</dbReference>
<dbReference type="GO" id="GO:0000014">
    <property type="term" value="F:single-stranded DNA endodeoxyribonuclease activity"/>
    <property type="evidence" value="ECO:0007669"/>
    <property type="project" value="TreeGrafter"/>
</dbReference>